<keyword evidence="2" id="KW-0732">Signal</keyword>
<comment type="caution">
    <text evidence="3">The sequence shown here is derived from an EMBL/GenBank/DDBJ whole genome shotgun (WGS) entry which is preliminary data.</text>
</comment>
<evidence type="ECO:0000313" key="4">
    <source>
        <dbReference type="Proteomes" id="UP001230051"/>
    </source>
</evidence>
<sequence length="252" mass="28399">MMTALLHVAFFCSLCVAVAMSGVFDTVLVDLGYEHYAEKPVSHFPACLAMPFNSLVNLGYLLLGVYWLRSRTEGRGGYFKEVFALMALAYGPTQWLRIATQGRLPAVLDQWFTLPIFAWVPIWCSYIAGGWSPRYALVVEVASLCSYGLALSHELGFELALGCHVAFAVVQGLRVQRRFGDRQSLAYLGAAVLSCVGFVVLKLLDHRLAEQLWIFRHLSGHFCSKVCDVLQFHFSFLFLCRLTWREKQARSK</sequence>
<dbReference type="PANTHER" id="PTHR15066">
    <property type="entry name" value="TRANSMEMBRANE PROTEIN 187"/>
    <property type="match status" value="1"/>
</dbReference>
<accession>A0AAD8CH93</accession>
<name>A0AAD8CH93_ACIOX</name>
<dbReference type="GO" id="GO:0030133">
    <property type="term" value="C:transport vesicle"/>
    <property type="evidence" value="ECO:0007669"/>
    <property type="project" value="TreeGrafter"/>
</dbReference>
<gene>
    <name evidence="3" type="primary">TMEM187</name>
    <name evidence="3" type="ORF">AOXY_G32573</name>
</gene>
<feature type="signal peptide" evidence="2">
    <location>
        <begin position="1"/>
        <end position="17"/>
    </location>
</feature>
<feature type="transmembrane region" description="Helical" evidence="1">
    <location>
        <begin position="185"/>
        <end position="204"/>
    </location>
</feature>
<protein>
    <submittedName>
        <fullName evidence="3">Transmembrane protein 187</fullName>
    </submittedName>
</protein>
<dbReference type="EMBL" id="JAGXEW010000052">
    <property type="protein sequence ID" value="KAK1151379.1"/>
    <property type="molecule type" value="Genomic_DNA"/>
</dbReference>
<feature type="transmembrane region" description="Helical" evidence="1">
    <location>
        <begin position="43"/>
        <end position="66"/>
    </location>
</feature>
<dbReference type="InterPro" id="IPR028066">
    <property type="entry name" value="TMEM187"/>
</dbReference>
<keyword evidence="4" id="KW-1185">Reference proteome</keyword>
<feature type="chain" id="PRO_5042049912" evidence="2">
    <location>
        <begin position="18"/>
        <end position="252"/>
    </location>
</feature>
<evidence type="ECO:0000256" key="1">
    <source>
        <dbReference type="SAM" id="Phobius"/>
    </source>
</evidence>
<dbReference type="PANTHER" id="PTHR15066:SF0">
    <property type="entry name" value="TRANSMEMBRANE PROTEIN 187"/>
    <property type="match status" value="1"/>
</dbReference>
<organism evidence="3 4">
    <name type="scientific">Acipenser oxyrinchus oxyrinchus</name>
    <dbReference type="NCBI Taxonomy" id="40147"/>
    <lineage>
        <taxon>Eukaryota</taxon>
        <taxon>Metazoa</taxon>
        <taxon>Chordata</taxon>
        <taxon>Craniata</taxon>
        <taxon>Vertebrata</taxon>
        <taxon>Euteleostomi</taxon>
        <taxon>Actinopterygii</taxon>
        <taxon>Chondrostei</taxon>
        <taxon>Acipenseriformes</taxon>
        <taxon>Acipenseridae</taxon>
        <taxon>Acipenser</taxon>
    </lineage>
</organism>
<evidence type="ECO:0000313" key="3">
    <source>
        <dbReference type="EMBL" id="KAK1151379.1"/>
    </source>
</evidence>
<dbReference type="Pfam" id="PF15100">
    <property type="entry name" value="TMEM187"/>
    <property type="match status" value="1"/>
</dbReference>
<keyword evidence="1" id="KW-0472">Membrane</keyword>
<keyword evidence="1 3" id="KW-0812">Transmembrane</keyword>
<dbReference type="AlphaFoldDB" id="A0AAD8CH93"/>
<proteinExistence type="predicted"/>
<reference evidence="3" key="1">
    <citation type="submission" date="2022-02" db="EMBL/GenBank/DDBJ databases">
        <title>Atlantic sturgeon de novo genome assembly.</title>
        <authorList>
            <person name="Stock M."/>
            <person name="Klopp C."/>
            <person name="Guiguen Y."/>
            <person name="Cabau C."/>
            <person name="Parinello H."/>
            <person name="Santidrian Yebra-Pimentel E."/>
            <person name="Kuhl H."/>
            <person name="Dirks R.P."/>
            <person name="Guessner J."/>
            <person name="Wuertz S."/>
            <person name="Du K."/>
            <person name="Schartl M."/>
        </authorList>
    </citation>
    <scope>NUCLEOTIDE SEQUENCE</scope>
    <source>
        <strain evidence="3">STURGEONOMICS-FGT-2020</strain>
        <tissue evidence="3">Whole blood</tissue>
    </source>
</reference>
<keyword evidence="1" id="KW-1133">Transmembrane helix</keyword>
<evidence type="ECO:0000256" key="2">
    <source>
        <dbReference type="SAM" id="SignalP"/>
    </source>
</evidence>
<dbReference type="Proteomes" id="UP001230051">
    <property type="component" value="Unassembled WGS sequence"/>
</dbReference>